<keyword evidence="1" id="KW-0175">Coiled coil</keyword>
<accession>A0A1S9PKX7</accession>
<gene>
    <name evidence="3" type="ORF">BC343_00430</name>
</gene>
<dbReference type="AlphaFoldDB" id="A0A1S9PKX7"/>
<dbReference type="STRING" id="1792845.BC343_00430"/>
<evidence type="ECO:0000313" key="4">
    <source>
        <dbReference type="Proteomes" id="UP000189739"/>
    </source>
</evidence>
<feature type="coiled-coil region" evidence="1">
    <location>
        <begin position="118"/>
        <end position="180"/>
    </location>
</feature>
<dbReference type="RefSeq" id="WP_078345748.1">
    <property type="nucleotide sequence ID" value="NZ_MBTF01000001.1"/>
</dbReference>
<comment type="caution">
    <text evidence="3">The sequence shown here is derived from an EMBL/GenBank/DDBJ whole genome shotgun (WGS) entry which is preliminary data.</text>
</comment>
<organism evidence="3 4">
    <name type="scientific">Mucilaginibacter pedocola</name>
    <dbReference type="NCBI Taxonomy" id="1792845"/>
    <lineage>
        <taxon>Bacteria</taxon>
        <taxon>Pseudomonadati</taxon>
        <taxon>Bacteroidota</taxon>
        <taxon>Sphingobacteriia</taxon>
        <taxon>Sphingobacteriales</taxon>
        <taxon>Sphingobacteriaceae</taxon>
        <taxon>Mucilaginibacter</taxon>
    </lineage>
</organism>
<feature type="transmembrane region" description="Helical" evidence="2">
    <location>
        <begin position="68"/>
        <end position="85"/>
    </location>
</feature>
<keyword evidence="2" id="KW-0812">Transmembrane</keyword>
<proteinExistence type="predicted"/>
<sequence>MEELKNFFSDIKSRLNSPLIGSFILSWFIINWRIPIVLLFYKQDEVCLDGYQSFQDVIYQNTNLSSNFYYPFATALFYTFIFPIIRNWIKVYQAWVYIGSQNKIYELTYNSKTYLTKIEELNRKHREEMLEYDSIKNQLQNKSQESHFRGEDIARYRTDIDKLEVGKKELTDTLDKISKANDAHSMDGKWKVTGLFEQRSEVWSIKNGKIYISDKHELTIESIVVDTKNGKGAIFYYDASNSDKKNSIFFDTILGRGFYSGRLLDKKIEFDSIPS</sequence>
<dbReference type="Proteomes" id="UP000189739">
    <property type="component" value="Unassembled WGS sequence"/>
</dbReference>
<evidence type="ECO:0000256" key="1">
    <source>
        <dbReference type="SAM" id="Coils"/>
    </source>
</evidence>
<evidence type="ECO:0000256" key="2">
    <source>
        <dbReference type="SAM" id="Phobius"/>
    </source>
</evidence>
<keyword evidence="2" id="KW-0472">Membrane</keyword>
<name>A0A1S9PKX7_9SPHI</name>
<dbReference type="EMBL" id="MBTF01000001">
    <property type="protein sequence ID" value="OOQ61579.1"/>
    <property type="molecule type" value="Genomic_DNA"/>
</dbReference>
<keyword evidence="2" id="KW-1133">Transmembrane helix</keyword>
<feature type="transmembrane region" description="Helical" evidence="2">
    <location>
        <begin position="20"/>
        <end position="41"/>
    </location>
</feature>
<evidence type="ECO:0000313" key="3">
    <source>
        <dbReference type="EMBL" id="OOQ61579.1"/>
    </source>
</evidence>
<reference evidence="3 4" key="1">
    <citation type="submission" date="2016-07" db="EMBL/GenBank/DDBJ databases">
        <title>Genomic analysis of zinc-resistant bacterium Mucilaginibacter pedocola TBZ30.</title>
        <authorList>
            <person name="Huang J."/>
            <person name="Tang J."/>
        </authorList>
    </citation>
    <scope>NUCLEOTIDE SEQUENCE [LARGE SCALE GENOMIC DNA]</scope>
    <source>
        <strain evidence="3 4">TBZ30</strain>
    </source>
</reference>
<protein>
    <submittedName>
        <fullName evidence="3">Uncharacterized protein</fullName>
    </submittedName>
</protein>
<keyword evidence="4" id="KW-1185">Reference proteome</keyword>
<dbReference type="OrthoDB" id="676548at2"/>